<dbReference type="AlphaFoldDB" id="A0A6M3IDI4"/>
<proteinExistence type="predicted"/>
<evidence type="ECO:0000313" key="2">
    <source>
        <dbReference type="EMBL" id="QJA55511.1"/>
    </source>
</evidence>
<gene>
    <name evidence="2" type="ORF">MM415B02038_0009</name>
</gene>
<organism evidence="2">
    <name type="scientific">viral metagenome</name>
    <dbReference type="NCBI Taxonomy" id="1070528"/>
    <lineage>
        <taxon>unclassified sequences</taxon>
        <taxon>metagenomes</taxon>
        <taxon>organismal metagenomes</taxon>
    </lineage>
</organism>
<protein>
    <submittedName>
        <fullName evidence="2">Uncharacterized protein</fullName>
    </submittedName>
</protein>
<reference evidence="2" key="1">
    <citation type="submission" date="2020-03" db="EMBL/GenBank/DDBJ databases">
        <title>The deep terrestrial virosphere.</title>
        <authorList>
            <person name="Holmfeldt K."/>
            <person name="Nilsson E."/>
            <person name="Simone D."/>
            <person name="Lopez-Fernandez M."/>
            <person name="Wu X."/>
            <person name="de Brujin I."/>
            <person name="Lundin D."/>
            <person name="Andersson A."/>
            <person name="Bertilsson S."/>
            <person name="Dopson M."/>
        </authorList>
    </citation>
    <scope>NUCLEOTIDE SEQUENCE</scope>
    <source>
        <strain evidence="2">MM415B02038</strain>
    </source>
</reference>
<feature type="compositionally biased region" description="Polar residues" evidence="1">
    <location>
        <begin position="200"/>
        <end position="210"/>
    </location>
</feature>
<name>A0A6M3IDI4_9ZZZZ</name>
<accession>A0A6M3IDI4</accession>
<evidence type="ECO:0000256" key="1">
    <source>
        <dbReference type="SAM" id="MobiDB-lite"/>
    </source>
</evidence>
<sequence length="216" mass="24627">MINEGKNNKEIAESLNVYPTKIQKIRENLNQNQNDITTDDLNNASMELGVEEIKIDPITQSAQDKTPIRQQQAAQAFNLDQMNVVTPIAEVTNSQKNVEEFRRYLAKHISTFEAALFKAVAEADMNSEEKKMLEESWKGVLQYVIKDTNQEMLIAVVLLLTAHGTIYLMHKEDLERGINKIRQRKSTSRTPSEKVEKTVQKTVNSPSSDSLYNLMK</sequence>
<dbReference type="EMBL" id="MT141163">
    <property type="protein sequence ID" value="QJA55511.1"/>
    <property type="molecule type" value="Genomic_DNA"/>
</dbReference>
<feature type="region of interest" description="Disordered" evidence="1">
    <location>
        <begin position="183"/>
        <end position="210"/>
    </location>
</feature>